<name>A0A0D2G8E3_9EURO</name>
<reference evidence="1 2" key="1">
    <citation type="submission" date="2015-01" db="EMBL/GenBank/DDBJ databases">
        <title>The Genome Sequence of Fonsecaea pedrosoi CBS 271.37.</title>
        <authorList>
            <consortium name="The Broad Institute Genomics Platform"/>
            <person name="Cuomo C."/>
            <person name="de Hoog S."/>
            <person name="Gorbushina A."/>
            <person name="Stielow B."/>
            <person name="Teixiera M."/>
            <person name="Abouelleil A."/>
            <person name="Chapman S.B."/>
            <person name="Priest M."/>
            <person name="Young S.K."/>
            <person name="Wortman J."/>
            <person name="Nusbaum C."/>
            <person name="Birren B."/>
        </authorList>
    </citation>
    <scope>NUCLEOTIDE SEQUENCE [LARGE SCALE GENOMIC DNA]</scope>
    <source>
        <strain evidence="1 2">CBS 271.37</strain>
    </source>
</reference>
<sequence>MTVEQTYRDRSPLVAFQSLLSPDFQERTRKGSDCWTRRRVDRPIYYNASQTRRNQSGLDILRNFEGVVQPGEMLVVRGPSGSACSTFLKTITGETHGFNLSEDSSVNDQGIRYKQMHNDFRGEAIYTAEHRR</sequence>
<keyword evidence="2" id="KW-1185">Reference proteome</keyword>
<evidence type="ECO:0008006" key="3">
    <source>
        <dbReference type="Google" id="ProtNLM"/>
    </source>
</evidence>
<dbReference type="SUPFAM" id="SSF52540">
    <property type="entry name" value="P-loop containing nucleoside triphosphate hydrolases"/>
    <property type="match status" value="1"/>
</dbReference>
<accession>A0A0D2G8E3</accession>
<dbReference type="EMBL" id="KN846974">
    <property type="protein sequence ID" value="KIW76948.1"/>
    <property type="molecule type" value="Genomic_DNA"/>
</dbReference>
<dbReference type="Gene3D" id="3.40.50.300">
    <property type="entry name" value="P-loop containing nucleotide triphosphate hydrolases"/>
    <property type="match status" value="1"/>
</dbReference>
<dbReference type="GeneID" id="25308882"/>
<dbReference type="VEuPathDB" id="FungiDB:Z517_09392"/>
<dbReference type="InterPro" id="IPR027417">
    <property type="entry name" value="P-loop_NTPase"/>
</dbReference>
<proteinExistence type="predicted"/>
<dbReference type="HOGENOM" id="CLU_1917112_0_0_1"/>
<evidence type="ECO:0000313" key="2">
    <source>
        <dbReference type="Proteomes" id="UP000053029"/>
    </source>
</evidence>
<protein>
    <recommendedName>
        <fullName evidence="3">ABC transporter domain-containing protein</fullName>
    </recommendedName>
</protein>
<dbReference type="Proteomes" id="UP000053029">
    <property type="component" value="Unassembled WGS sequence"/>
</dbReference>
<evidence type="ECO:0000313" key="1">
    <source>
        <dbReference type="EMBL" id="KIW76948.1"/>
    </source>
</evidence>
<dbReference type="AlphaFoldDB" id="A0A0D2G8E3"/>
<organism evidence="1 2">
    <name type="scientific">Fonsecaea pedrosoi CBS 271.37</name>
    <dbReference type="NCBI Taxonomy" id="1442368"/>
    <lineage>
        <taxon>Eukaryota</taxon>
        <taxon>Fungi</taxon>
        <taxon>Dikarya</taxon>
        <taxon>Ascomycota</taxon>
        <taxon>Pezizomycotina</taxon>
        <taxon>Eurotiomycetes</taxon>
        <taxon>Chaetothyriomycetidae</taxon>
        <taxon>Chaetothyriales</taxon>
        <taxon>Herpotrichiellaceae</taxon>
        <taxon>Fonsecaea</taxon>
    </lineage>
</organism>
<gene>
    <name evidence="1" type="ORF">Z517_09392</name>
</gene>
<dbReference type="RefSeq" id="XP_013280756.1">
    <property type="nucleotide sequence ID" value="XM_013425302.1"/>
</dbReference>
<dbReference type="STRING" id="1442368.A0A0D2G8E3"/>